<comment type="caution">
    <text evidence="2">The sequence shown here is derived from an EMBL/GenBank/DDBJ whole genome shotgun (WGS) entry which is preliminary data.</text>
</comment>
<dbReference type="InterPro" id="IPR003607">
    <property type="entry name" value="HD/PDEase_dom"/>
</dbReference>
<proteinExistence type="predicted"/>
<sequence length="226" mass="24727">MCPPSSFTPSTTATQARPINTLNVIPETRISLSVFAHASALLAPSVLSHSIRVYLYATALAKHTNSIYISDPVKHDLLFTACLFHDIGTTSTYDGPQRFEIEGADAAVKHLSTFGVSDQDKHDVWTAIACHTSPQIAERIGELSRLVRLAVITDFGRKSEAWGVLEQLRAKLESDFERGGIEKVLGDAVVELAKKRLEKAPMVSWPGVMLKASLAEPEWQGVNKAF</sequence>
<dbReference type="PANTHER" id="PTHR35569:SF1">
    <property type="entry name" value="CYANAMIDE HYDRATASE DDI2-RELATED"/>
    <property type="match status" value="1"/>
</dbReference>
<dbReference type="AlphaFoldDB" id="A0A9P4LPX2"/>
<dbReference type="Proteomes" id="UP000799777">
    <property type="component" value="Unassembled WGS sequence"/>
</dbReference>
<keyword evidence="3" id="KW-1185">Reference proteome</keyword>
<gene>
    <name evidence="2" type="ORF">EK21DRAFT_60440</name>
</gene>
<organism evidence="2 3">
    <name type="scientific">Setomelanomma holmii</name>
    <dbReference type="NCBI Taxonomy" id="210430"/>
    <lineage>
        <taxon>Eukaryota</taxon>
        <taxon>Fungi</taxon>
        <taxon>Dikarya</taxon>
        <taxon>Ascomycota</taxon>
        <taxon>Pezizomycotina</taxon>
        <taxon>Dothideomycetes</taxon>
        <taxon>Pleosporomycetidae</taxon>
        <taxon>Pleosporales</taxon>
        <taxon>Pleosporineae</taxon>
        <taxon>Phaeosphaeriaceae</taxon>
        <taxon>Setomelanomma</taxon>
    </lineage>
</organism>
<evidence type="ECO:0000313" key="2">
    <source>
        <dbReference type="EMBL" id="KAF2032655.1"/>
    </source>
</evidence>
<reference evidence="2" key="1">
    <citation type="journal article" date="2020" name="Stud. Mycol.">
        <title>101 Dothideomycetes genomes: a test case for predicting lifestyles and emergence of pathogens.</title>
        <authorList>
            <person name="Haridas S."/>
            <person name="Albert R."/>
            <person name="Binder M."/>
            <person name="Bloem J."/>
            <person name="Labutti K."/>
            <person name="Salamov A."/>
            <person name="Andreopoulos B."/>
            <person name="Baker S."/>
            <person name="Barry K."/>
            <person name="Bills G."/>
            <person name="Bluhm B."/>
            <person name="Cannon C."/>
            <person name="Castanera R."/>
            <person name="Culley D."/>
            <person name="Daum C."/>
            <person name="Ezra D."/>
            <person name="Gonzalez J."/>
            <person name="Henrissat B."/>
            <person name="Kuo A."/>
            <person name="Liang C."/>
            <person name="Lipzen A."/>
            <person name="Lutzoni F."/>
            <person name="Magnuson J."/>
            <person name="Mondo S."/>
            <person name="Nolan M."/>
            <person name="Ohm R."/>
            <person name="Pangilinan J."/>
            <person name="Park H.-J."/>
            <person name="Ramirez L."/>
            <person name="Alfaro M."/>
            <person name="Sun H."/>
            <person name="Tritt A."/>
            <person name="Yoshinaga Y."/>
            <person name="Zwiers L.-H."/>
            <person name="Turgeon B."/>
            <person name="Goodwin S."/>
            <person name="Spatafora J."/>
            <person name="Crous P."/>
            <person name="Grigoriev I."/>
        </authorList>
    </citation>
    <scope>NUCLEOTIDE SEQUENCE</scope>
    <source>
        <strain evidence="2">CBS 110217</strain>
    </source>
</reference>
<dbReference type="PANTHER" id="PTHR35569">
    <property type="entry name" value="CYANAMIDE HYDRATASE DDI2-RELATED"/>
    <property type="match status" value="1"/>
</dbReference>
<protein>
    <recommendedName>
        <fullName evidence="1">HD/PDEase domain-containing protein</fullName>
    </recommendedName>
</protein>
<dbReference type="OrthoDB" id="2378324at2759"/>
<name>A0A9P4LPX2_9PLEO</name>
<dbReference type="SUPFAM" id="SSF109604">
    <property type="entry name" value="HD-domain/PDEase-like"/>
    <property type="match status" value="1"/>
</dbReference>
<dbReference type="CDD" id="cd00077">
    <property type="entry name" value="HDc"/>
    <property type="match status" value="1"/>
</dbReference>
<dbReference type="EMBL" id="ML978171">
    <property type="protein sequence ID" value="KAF2032655.1"/>
    <property type="molecule type" value="Genomic_DNA"/>
</dbReference>
<feature type="domain" description="HD/PDEase" evidence="1">
    <location>
        <begin position="42"/>
        <end position="165"/>
    </location>
</feature>
<evidence type="ECO:0000259" key="1">
    <source>
        <dbReference type="SMART" id="SM00471"/>
    </source>
</evidence>
<dbReference type="SMART" id="SM00471">
    <property type="entry name" value="HDc"/>
    <property type="match status" value="1"/>
</dbReference>
<dbReference type="Gene3D" id="1.10.3210.10">
    <property type="entry name" value="Hypothetical protein af1432"/>
    <property type="match status" value="1"/>
</dbReference>
<dbReference type="Pfam" id="PF01966">
    <property type="entry name" value="HD"/>
    <property type="match status" value="1"/>
</dbReference>
<dbReference type="InterPro" id="IPR006674">
    <property type="entry name" value="HD_domain"/>
</dbReference>
<evidence type="ECO:0000313" key="3">
    <source>
        <dbReference type="Proteomes" id="UP000799777"/>
    </source>
</evidence>
<accession>A0A9P4LPX2</accession>